<dbReference type="InterPro" id="IPR004181">
    <property type="entry name" value="Znf_MIZ"/>
</dbReference>
<keyword evidence="6" id="KW-0833">Ubl conjugation pathway</keyword>
<dbReference type="CDD" id="cd16792">
    <property type="entry name" value="SP-RING_Siz-like"/>
    <property type="match status" value="1"/>
</dbReference>
<dbReference type="GO" id="GO:0016925">
    <property type="term" value="P:protein sumoylation"/>
    <property type="evidence" value="ECO:0007669"/>
    <property type="project" value="UniProtKB-UniPathway"/>
</dbReference>
<proteinExistence type="inferred from homology"/>
<dbReference type="GO" id="GO:0061665">
    <property type="term" value="F:SUMO ligase activity"/>
    <property type="evidence" value="ECO:0007669"/>
    <property type="project" value="TreeGrafter"/>
</dbReference>
<dbReference type="InterPro" id="IPR023321">
    <property type="entry name" value="PINIT"/>
</dbReference>
<comment type="pathway">
    <text evidence="1">Protein modification; protein sumoylation.</text>
</comment>
<dbReference type="PANTHER" id="PTHR10782">
    <property type="entry name" value="ZINC FINGER MIZ DOMAIN-CONTAINING PROTEIN"/>
    <property type="match status" value="1"/>
</dbReference>
<evidence type="ECO:0000313" key="12">
    <source>
        <dbReference type="EMBL" id="TVY33694.1"/>
    </source>
</evidence>
<keyword evidence="12" id="KW-0436">Ligase</keyword>
<evidence type="ECO:0000256" key="5">
    <source>
        <dbReference type="ARBA" id="ARBA00022771"/>
    </source>
</evidence>
<evidence type="ECO:0000256" key="9">
    <source>
        <dbReference type="SAM" id="MobiDB-lite"/>
    </source>
</evidence>
<reference evidence="12 13" key="1">
    <citation type="submission" date="2018-05" db="EMBL/GenBank/DDBJ databases">
        <title>Genome sequencing and assembly of the regulated plant pathogen Lachnellula willkommii and related sister species for the development of diagnostic species identification markers.</title>
        <authorList>
            <person name="Giroux E."/>
            <person name="Bilodeau G."/>
        </authorList>
    </citation>
    <scope>NUCLEOTIDE SEQUENCE [LARGE SCALE GENOMIC DNA]</scope>
    <source>
        <strain evidence="12 13">CBS 197.66</strain>
    </source>
</reference>
<feature type="compositionally biased region" description="Low complexity" evidence="9">
    <location>
        <begin position="463"/>
        <end position="486"/>
    </location>
</feature>
<keyword evidence="7" id="KW-0862">Zinc</keyword>
<dbReference type="OrthoDB" id="28127at2759"/>
<dbReference type="Gene3D" id="3.30.40.10">
    <property type="entry name" value="Zinc/RING finger domain, C3HC4 (zinc finger)"/>
    <property type="match status" value="1"/>
</dbReference>
<feature type="compositionally biased region" description="Basic and acidic residues" evidence="9">
    <location>
        <begin position="410"/>
        <end position="419"/>
    </location>
</feature>
<evidence type="ECO:0000256" key="6">
    <source>
        <dbReference type="ARBA" id="ARBA00022786"/>
    </source>
</evidence>
<sequence>MASGGYLDAEALIRYVKDGGHLNKTLSAICAAEGVGKNGVKSELQARIIEKIRHYSTHKDAQKFERLKNMIYNPQSIGQIGANYGGMASSSSPAARSTPTAAPGAYLNNGYNMGGAVAYRGFVSQSRSPCDPTLSTANLTMAELGFKTSPFYRMEQQLGDTLQCEVMPHHRHTVKMTIKVQDHAILHRVSKEPNLRVMVFCAAEDKPGQDIAFPHQSEVKVNGGDIKANLRGLKSKPGSTRPVDITKELRLNLPAYGNLVEMTYALTSKAGGTSPKFHLAIYVVKVVPVTELVEVLKNGKRITEKSVLDDMASKARDADIVATASVLSLKCPLSTLKIDLPCRSVSCRHNQCFDATSYLQLQEQGPTWLCPICNNSAPFDTLAVDEYVKSILKSTSRSVDQVTIQPDGKWELNTRKESNSRNSGVASASDDDDDLVEITKSGDSVKMGTPRAYGTPLGSVTNGSAPPSGPSKTTSSSSSTKRSISAVIDLTSSGDEDDEPLARPQPKRQQTSGHTPMPPVYRPPTNGY</sequence>
<dbReference type="InterPro" id="IPR013083">
    <property type="entry name" value="Znf_RING/FYVE/PHD"/>
</dbReference>
<gene>
    <name evidence="12" type="primary">pli1</name>
    <name evidence="12" type="ORF">LSUB1_G005781</name>
</gene>
<dbReference type="EMBL" id="QGMJ01000757">
    <property type="protein sequence ID" value="TVY33694.1"/>
    <property type="molecule type" value="Genomic_DNA"/>
</dbReference>
<dbReference type="PANTHER" id="PTHR10782:SF4">
    <property type="entry name" value="TONALLI, ISOFORM E"/>
    <property type="match status" value="1"/>
</dbReference>
<feature type="domain" description="PINIT" evidence="11">
    <location>
        <begin position="125"/>
        <end position="287"/>
    </location>
</feature>
<organism evidence="12 13">
    <name type="scientific">Lachnellula subtilissima</name>
    <dbReference type="NCBI Taxonomy" id="602034"/>
    <lineage>
        <taxon>Eukaryota</taxon>
        <taxon>Fungi</taxon>
        <taxon>Dikarya</taxon>
        <taxon>Ascomycota</taxon>
        <taxon>Pezizomycotina</taxon>
        <taxon>Leotiomycetes</taxon>
        <taxon>Helotiales</taxon>
        <taxon>Lachnaceae</taxon>
        <taxon>Lachnellula</taxon>
    </lineage>
</organism>
<dbReference type="AlphaFoldDB" id="A0A8H8RG69"/>
<name>A0A8H8RG69_9HELO</name>
<dbReference type="GO" id="GO:0016874">
    <property type="term" value="F:ligase activity"/>
    <property type="evidence" value="ECO:0007669"/>
    <property type="project" value="UniProtKB-KW"/>
</dbReference>
<dbReference type="PROSITE" id="PS51466">
    <property type="entry name" value="PINIT"/>
    <property type="match status" value="1"/>
</dbReference>
<evidence type="ECO:0000256" key="3">
    <source>
        <dbReference type="ARBA" id="ARBA00022679"/>
    </source>
</evidence>
<dbReference type="PROSITE" id="PS51044">
    <property type="entry name" value="ZF_SP_RING"/>
    <property type="match status" value="1"/>
</dbReference>
<evidence type="ECO:0000259" key="10">
    <source>
        <dbReference type="PROSITE" id="PS51044"/>
    </source>
</evidence>
<dbReference type="Pfam" id="PF02891">
    <property type="entry name" value="zf-MIZ"/>
    <property type="match status" value="1"/>
</dbReference>
<dbReference type="GO" id="GO:0000785">
    <property type="term" value="C:chromatin"/>
    <property type="evidence" value="ECO:0007669"/>
    <property type="project" value="TreeGrafter"/>
</dbReference>
<accession>A0A8H8RG69</accession>
<dbReference type="InterPro" id="IPR031141">
    <property type="entry name" value="SIZ1/2_SP-RING"/>
</dbReference>
<evidence type="ECO:0000256" key="1">
    <source>
        <dbReference type="ARBA" id="ARBA00004718"/>
    </source>
</evidence>
<dbReference type="InterPro" id="IPR038654">
    <property type="entry name" value="PINIT_sf"/>
</dbReference>
<evidence type="ECO:0000259" key="11">
    <source>
        <dbReference type="PROSITE" id="PS51466"/>
    </source>
</evidence>
<evidence type="ECO:0000256" key="7">
    <source>
        <dbReference type="ARBA" id="ARBA00022833"/>
    </source>
</evidence>
<comment type="similarity">
    <text evidence="2">Belongs to the PIAS family.</text>
</comment>
<keyword evidence="3" id="KW-0808">Transferase</keyword>
<keyword evidence="5 8" id="KW-0863">Zinc-finger</keyword>
<feature type="region of interest" description="Disordered" evidence="9">
    <location>
        <begin position="410"/>
        <end position="528"/>
    </location>
</feature>
<dbReference type="Gene3D" id="2.60.120.780">
    <property type="entry name" value="PINIT domain"/>
    <property type="match status" value="1"/>
</dbReference>
<evidence type="ECO:0000256" key="8">
    <source>
        <dbReference type="PROSITE-ProRule" id="PRU00452"/>
    </source>
</evidence>
<keyword evidence="13" id="KW-1185">Reference proteome</keyword>
<evidence type="ECO:0000256" key="2">
    <source>
        <dbReference type="ARBA" id="ARBA00005383"/>
    </source>
</evidence>
<keyword evidence="4" id="KW-0479">Metal-binding</keyword>
<protein>
    <submittedName>
        <fullName evidence="12">E3 SUMO-protein ligase</fullName>
    </submittedName>
</protein>
<comment type="caution">
    <text evidence="12">The sequence shown here is derived from an EMBL/GenBank/DDBJ whole genome shotgun (WGS) entry which is preliminary data.</text>
</comment>
<dbReference type="GO" id="GO:0008270">
    <property type="term" value="F:zinc ion binding"/>
    <property type="evidence" value="ECO:0007669"/>
    <property type="project" value="UniProtKB-KW"/>
</dbReference>
<dbReference type="UniPathway" id="UPA00886"/>
<evidence type="ECO:0000256" key="4">
    <source>
        <dbReference type="ARBA" id="ARBA00022723"/>
    </source>
</evidence>
<dbReference type="Proteomes" id="UP000462212">
    <property type="component" value="Unassembled WGS sequence"/>
</dbReference>
<evidence type="ECO:0000313" key="13">
    <source>
        <dbReference type="Proteomes" id="UP000462212"/>
    </source>
</evidence>
<dbReference type="Pfam" id="PF14324">
    <property type="entry name" value="PINIT"/>
    <property type="match status" value="1"/>
</dbReference>
<feature type="domain" description="SP-RING-type" evidence="10">
    <location>
        <begin position="316"/>
        <end position="397"/>
    </location>
</feature>